<feature type="non-terminal residue" evidence="1">
    <location>
        <position position="1"/>
    </location>
</feature>
<protein>
    <submittedName>
        <fullName evidence="1">Uncharacterized protein</fullName>
    </submittedName>
</protein>
<gene>
    <name evidence="1" type="ORF">ILUMI_04708</name>
</gene>
<name>A0A8K0GKV9_IGNLU</name>
<sequence>CFCAVNELVITNTFFPHKIIHQITRKKPSRRESSIIDYVILSKRHGSKYRPLPIKNKDSTTRWDDDKEIKKQEYQRVVEEKFNNEDRIKDNAQENLEQVWNVFRSCILDSVELVCERSKVGGKKAKRSGWWTEKVKGCAGEAKEA</sequence>
<proteinExistence type="predicted"/>
<evidence type="ECO:0000313" key="1">
    <source>
        <dbReference type="EMBL" id="KAF2901483.1"/>
    </source>
</evidence>
<keyword evidence="2" id="KW-1185">Reference proteome</keyword>
<dbReference type="AlphaFoldDB" id="A0A8K0GKV9"/>
<comment type="caution">
    <text evidence="1">The sequence shown here is derived from an EMBL/GenBank/DDBJ whole genome shotgun (WGS) entry which is preliminary data.</text>
</comment>
<accession>A0A8K0GKV9</accession>
<dbReference type="Proteomes" id="UP000801492">
    <property type="component" value="Unassembled WGS sequence"/>
</dbReference>
<evidence type="ECO:0000313" key="2">
    <source>
        <dbReference type="Proteomes" id="UP000801492"/>
    </source>
</evidence>
<reference evidence="1" key="1">
    <citation type="submission" date="2019-08" db="EMBL/GenBank/DDBJ databases">
        <title>The genome of the North American firefly Photinus pyralis.</title>
        <authorList>
            <consortium name="Photinus pyralis genome working group"/>
            <person name="Fallon T.R."/>
            <person name="Sander Lower S.E."/>
            <person name="Weng J.-K."/>
        </authorList>
    </citation>
    <scope>NUCLEOTIDE SEQUENCE</scope>
    <source>
        <strain evidence="1">TRF0915ILg1</strain>
        <tissue evidence="1">Whole body</tissue>
    </source>
</reference>
<organism evidence="1 2">
    <name type="scientific">Ignelater luminosus</name>
    <name type="common">Cucubano</name>
    <name type="synonym">Pyrophorus luminosus</name>
    <dbReference type="NCBI Taxonomy" id="2038154"/>
    <lineage>
        <taxon>Eukaryota</taxon>
        <taxon>Metazoa</taxon>
        <taxon>Ecdysozoa</taxon>
        <taxon>Arthropoda</taxon>
        <taxon>Hexapoda</taxon>
        <taxon>Insecta</taxon>
        <taxon>Pterygota</taxon>
        <taxon>Neoptera</taxon>
        <taxon>Endopterygota</taxon>
        <taxon>Coleoptera</taxon>
        <taxon>Polyphaga</taxon>
        <taxon>Elateriformia</taxon>
        <taxon>Elateroidea</taxon>
        <taxon>Elateridae</taxon>
        <taxon>Agrypninae</taxon>
        <taxon>Pyrophorini</taxon>
        <taxon>Ignelater</taxon>
    </lineage>
</organism>
<dbReference type="EMBL" id="VTPC01001578">
    <property type="protein sequence ID" value="KAF2901483.1"/>
    <property type="molecule type" value="Genomic_DNA"/>
</dbReference>
<dbReference type="OrthoDB" id="412793at2759"/>